<dbReference type="SUPFAM" id="SSF53056">
    <property type="entry name" value="beta-carbonic anhydrase, cab"/>
    <property type="match status" value="1"/>
</dbReference>
<dbReference type="RefSeq" id="WP_285451926.1">
    <property type="nucleotide sequence ID" value="NZ_CP127173.1"/>
</dbReference>
<organism evidence="8 9">
    <name type="scientific">Amycolatopsis nalaikhensis</name>
    <dbReference type="NCBI Taxonomy" id="715472"/>
    <lineage>
        <taxon>Bacteria</taxon>
        <taxon>Bacillati</taxon>
        <taxon>Actinomycetota</taxon>
        <taxon>Actinomycetes</taxon>
        <taxon>Pseudonocardiales</taxon>
        <taxon>Pseudonocardiaceae</taxon>
        <taxon>Amycolatopsis</taxon>
    </lineage>
</organism>
<keyword evidence="4" id="KW-0479">Metal-binding</keyword>
<accession>A0ABY8XHN5</accession>
<dbReference type="EC" id="4.2.1.1" evidence="3"/>
<evidence type="ECO:0000256" key="4">
    <source>
        <dbReference type="ARBA" id="ARBA00022723"/>
    </source>
</evidence>
<evidence type="ECO:0000256" key="3">
    <source>
        <dbReference type="ARBA" id="ARBA00012925"/>
    </source>
</evidence>
<dbReference type="InterPro" id="IPR036874">
    <property type="entry name" value="Carbonic_anhydrase_sf"/>
</dbReference>
<dbReference type="CDD" id="cd03379">
    <property type="entry name" value="beta_CA_cladeD"/>
    <property type="match status" value="1"/>
</dbReference>
<comment type="similarity">
    <text evidence="2">Belongs to the beta-class carbonic anhydrase family.</text>
</comment>
<evidence type="ECO:0000256" key="7">
    <source>
        <dbReference type="ARBA" id="ARBA00048348"/>
    </source>
</evidence>
<name>A0ABY8XHN5_9PSEU</name>
<evidence type="ECO:0000256" key="1">
    <source>
        <dbReference type="ARBA" id="ARBA00001947"/>
    </source>
</evidence>
<comment type="function">
    <text evidence="6">Catalyzes the reversible hydration of carbon dioxide to form bicarbonate.</text>
</comment>
<evidence type="ECO:0000256" key="5">
    <source>
        <dbReference type="ARBA" id="ARBA00022833"/>
    </source>
</evidence>
<evidence type="ECO:0000313" key="9">
    <source>
        <dbReference type="Proteomes" id="UP001227101"/>
    </source>
</evidence>
<dbReference type="PANTHER" id="PTHR43175">
    <property type="entry name" value="CARBONIC ANHYDRASE"/>
    <property type="match status" value="1"/>
</dbReference>
<evidence type="ECO:0000256" key="6">
    <source>
        <dbReference type="ARBA" id="ARBA00024993"/>
    </source>
</evidence>
<protein>
    <recommendedName>
        <fullName evidence="3">carbonic anhydrase</fullName>
        <ecNumber evidence="3">4.2.1.1</ecNumber>
    </recommendedName>
</protein>
<comment type="cofactor">
    <cofactor evidence="1">
        <name>Zn(2+)</name>
        <dbReference type="ChEBI" id="CHEBI:29105"/>
    </cofactor>
</comment>
<dbReference type="Gene3D" id="3.40.1050.10">
    <property type="entry name" value="Carbonic anhydrase"/>
    <property type="match status" value="1"/>
</dbReference>
<comment type="catalytic activity">
    <reaction evidence="7">
        <text>hydrogencarbonate + H(+) = CO2 + H2O</text>
        <dbReference type="Rhea" id="RHEA:10748"/>
        <dbReference type="ChEBI" id="CHEBI:15377"/>
        <dbReference type="ChEBI" id="CHEBI:15378"/>
        <dbReference type="ChEBI" id="CHEBI:16526"/>
        <dbReference type="ChEBI" id="CHEBI:17544"/>
        <dbReference type="EC" id="4.2.1.1"/>
    </reaction>
</comment>
<dbReference type="PANTHER" id="PTHR43175:SF3">
    <property type="entry name" value="CARBON DISULFIDE HYDROLASE"/>
    <property type="match status" value="1"/>
</dbReference>
<dbReference type="Pfam" id="PF00484">
    <property type="entry name" value="Pro_CA"/>
    <property type="match status" value="1"/>
</dbReference>
<keyword evidence="9" id="KW-1185">Reference proteome</keyword>
<dbReference type="SMART" id="SM00947">
    <property type="entry name" value="Pro_CA"/>
    <property type="match status" value="1"/>
</dbReference>
<proteinExistence type="inferred from homology"/>
<keyword evidence="5" id="KW-0862">Zinc</keyword>
<gene>
    <name evidence="8" type="ORF">QP939_40765</name>
</gene>
<dbReference type="EMBL" id="CP127173">
    <property type="protein sequence ID" value="WIV55105.1"/>
    <property type="molecule type" value="Genomic_DNA"/>
</dbReference>
<sequence>MPASDALVSRPRVPLADAPRRPRLEVAVLACMDARISVYRLLGLREGDAHVIRNAGGAVTDDAIRSLTVSQYLLGTREIVLIHHQDCGMRTFTDTEFARRLEERTGIRPGWAAETFTDPAQDVRQCVARLRASPFLPHTGEVRGFVLDERTGALDEVRC</sequence>
<reference evidence="8 9" key="1">
    <citation type="submission" date="2023-06" db="EMBL/GenBank/DDBJ databases">
        <authorList>
            <person name="Oyuntsetseg B."/>
            <person name="Kim S.B."/>
        </authorList>
    </citation>
    <scope>NUCLEOTIDE SEQUENCE [LARGE SCALE GENOMIC DNA]</scope>
    <source>
        <strain evidence="8 9">2-2</strain>
    </source>
</reference>
<evidence type="ECO:0000313" key="8">
    <source>
        <dbReference type="EMBL" id="WIV55105.1"/>
    </source>
</evidence>
<dbReference type="InterPro" id="IPR001765">
    <property type="entry name" value="Carbonic_anhydrase"/>
</dbReference>
<dbReference type="Proteomes" id="UP001227101">
    <property type="component" value="Chromosome"/>
</dbReference>
<evidence type="ECO:0000256" key="2">
    <source>
        <dbReference type="ARBA" id="ARBA00006217"/>
    </source>
</evidence>